<comment type="caution">
    <text evidence="1">The sequence shown here is derived from an EMBL/GenBank/DDBJ whole genome shotgun (WGS) entry which is preliminary data.</text>
</comment>
<reference evidence="1" key="1">
    <citation type="journal article" date="2022" name="DNA Res.">
        <title>Genome analysis of five recently described species of the CUG-Ser clade uncovers Candida theae as a new hybrid lineage with pathogenic potential in the Candida parapsilosis species complex.</title>
        <authorList>
            <person name="Mixao V."/>
            <person name="Del Olmo V."/>
            <person name="Hegedusova E."/>
            <person name="Saus E."/>
            <person name="Pryszcz L."/>
            <person name="Cillingova A."/>
            <person name="Nosek J."/>
            <person name="Gabaldon T."/>
        </authorList>
    </citation>
    <scope>NUCLEOTIDE SEQUENCE</scope>
    <source>
        <strain evidence="1">CBS 10844</strain>
    </source>
</reference>
<dbReference type="GeneID" id="73379699"/>
<dbReference type="RefSeq" id="XP_049180871.1">
    <property type="nucleotide sequence ID" value="XM_049323272.1"/>
</dbReference>
<organism evidence="1 2">
    <name type="scientific">Candida oxycetoniae</name>
    <dbReference type="NCBI Taxonomy" id="497107"/>
    <lineage>
        <taxon>Eukaryota</taxon>
        <taxon>Fungi</taxon>
        <taxon>Dikarya</taxon>
        <taxon>Ascomycota</taxon>
        <taxon>Saccharomycotina</taxon>
        <taxon>Pichiomycetes</taxon>
        <taxon>Debaryomycetaceae</taxon>
        <taxon>Candida/Lodderomyces clade</taxon>
        <taxon>Candida</taxon>
    </lineage>
</organism>
<dbReference type="Proteomes" id="UP001202479">
    <property type="component" value="Unassembled WGS sequence"/>
</dbReference>
<evidence type="ECO:0000313" key="1">
    <source>
        <dbReference type="EMBL" id="KAI3405126.2"/>
    </source>
</evidence>
<protein>
    <submittedName>
        <fullName evidence="1">Uncharacterized protein</fullName>
    </submittedName>
</protein>
<accession>A0AAI9SZC5</accession>
<proteinExistence type="predicted"/>
<keyword evidence="2" id="KW-1185">Reference proteome</keyword>
<dbReference type="AlphaFoldDB" id="A0AAI9SZC5"/>
<sequence>MVSETMSCSVALASPSDALIEYSSYILEEINDLLKVEYNKKGRKYRVVNNTLQRIRQEDKHLIICPEQLELKLSFYSAFMILYNIGNGEILTRYPEFCCTILSLAQTLEENHWYEEENSSVLHLKNSKIDPRQLIKEEADKFIEQYPLTETHTTQGINLLICSKLNFLHTDHHIGTKLEGYYMKFYIEKYFNINDEALSYPDVLIALKSCVHWGNIKGILYKLEVPHIQTTPELIENFKKFPDPSPELKQSVYERYPSGTSKYCLLKKSIETLADSPYAQLIPFDQTTYPIEWLYRLCKDIESNPIKYHLRSKAKQLSDIPPVSLAELTMKYNSLSSKLFQFIALAANVLIDSKDHSFLQNSKIPKLNQELINENDKIYKYLVDLRKKIDIYETKSWGTEDIVARLQQEYNHSSSDTLFAQISELRQVYARPNQSVISTT</sequence>
<dbReference type="EMBL" id="JAHUZD010000067">
    <property type="protein sequence ID" value="KAI3405126.2"/>
    <property type="molecule type" value="Genomic_DNA"/>
</dbReference>
<evidence type="ECO:0000313" key="2">
    <source>
        <dbReference type="Proteomes" id="UP001202479"/>
    </source>
</evidence>
<name>A0AAI9SZC5_9ASCO</name>
<gene>
    <name evidence="1" type="ORF">KGF56_002082</name>
</gene>